<organism evidence="2">
    <name type="scientific">Fagus sylvatica</name>
    <name type="common">Beechnut</name>
    <dbReference type="NCBI Taxonomy" id="28930"/>
    <lineage>
        <taxon>Eukaryota</taxon>
        <taxon>Viridiplantae</taxon>
        <taxon>Streptophyta</taxon>
        <taxon>Embryophyta</taxon>
        <taxon>Tracheophyta</taxon>
        <taxon>Spermatophyta</taxon>
        <taxon>Magnoliopsida</taxon>
        <taxon>eudicotyledons</taxon>
        <taxon>Gunneridae</taxon>
        <taxon>Pentapetalae</taxon>
        <taxon>rosids</taxon>
        <taxon>fabids</taxon>
        <taxon>Fagales</taxon>
        <taxon>Fagaceae</taxon>
        <taxon>Fagus</taxon>
    </lineage>
</organism>
<evidence type="ECO:0000313" key="2">
    <source>
        <dbReference type="EMBL" id="SPC80636.1"/>
    </source>
</evidence>
<feature type="compositionally biased region" description="Low complexity" evidence="1">
    <location>
        <begin position="18"/>
        <end position="28"/>
    </location>
</feature>
<dbReference type="EMBL" id="OIVN01000461">
    <property type="protein sequence ID" value="SPC80636.1"/>
    <property type="molecule type" value="Genomic_DNA"/>
</dbReference>
<accession>A0A2N9EP67</accession>
<reference evidence="2" key="1">
    <citation type="submission" date="2018-02" db="EMBL/GenBank/DDBJ databases">
        <authorList>
            <person name="Cohen D.B."/>
            <person name="Kent A.D."/>
        </authorList>
    </citation>
    <scope>NUCLEOTIDE SEQUENCE</scope>
</reference>
<protein>
    <submittedName>
        <fullName evidence="2">Uncharacterized protein</fullName>
    </submittedName>
</protein>
<dbReference type="AlphaFoldDB" id="A0A2N9EP67"/>
<sequence length="169" mass="18825">MKHFMQPQTAILRKAHSTDPLSTLSPSLAKPRPYRKAKLAKENAPPSVPNSMAYDSKQSPAMAATLKSHRGRLLRILSIGSSSWRLCLRIQSPGLLIPAFRTFYSGKPPPQGFMPSLLLEEERAEREAERVVVEGGRTCSRGEAERAGRQTCSRTGQRKATCFVFMMHD</sequence>
<name>A0A2N9EP67_FAGSY</name>
<gene>
    <name evidence="2" type="ORF">FSB_LOCUS8518</name>
</gene>
<evidence type="ECO:0000256" key="1">
    <source>
        <dbReference type="SAM" id="MobiDB-lite"/>
    </source>
</evidence>
<proteinExistence type="predicted"/>
<feature type="region of interest" description="Disordered" evidence="1">
    <location>
        <begin position="15"/>
        <end position="56"/>
    </location>
</feature>